<reference evidence="1 2" key="1">
    <citation type="submission" date="2024-09" db="EMBL/GenBank/DDBJ databases">
        <authorList>
            <person name="Sun Q."/>
            <person name="Mori K."/>
        </authorList>
    </citation>
    <scope>NUCLEOTIDE SEQUENCE [LARGE SCALE GENOMIC DNA]</scope>
    <source>
        <strain evidence="1 2">TBRC 1432</strain>
    </source>
</reference>
<organism evidence="1 2">
    <name type="scientific">Kutzneria chonburiensis</name>
    <dbReference type="NCBI Taxonomy" id="1483604"/>
    <lineage>
        <taxon>Bacteria</taxon>
        <taxon>Bacillati</taxon>
        <taxon>Actinomycetota</taxon>
        <taxon>Actinomycetes</taxon>
        <taxon>Pseudonocardiales</taxon>
        <taxon>Pseudonocardiaceae</taxon>
        <taxon>Kutzneria</taxon>
    </lineage>
</organism>
<accession>A0ABV6N0A9</accession>
<dbReference type="EMBL" id="JBHLUD010000011">
    <property type="protein sequence ID" value="MFC0546006.1"/>
    <property type="molecule type" value="Genomic_DNA"/>
</dbReference>
<evidence type="ECO:0000313" key="1">
    <source>
        <dbReference type="EMBL" id="MFC0546006.1"/>
    </source>
</evidence>
<dbReference type="Proteomes" id="UP001589810">
    <property type="component" value="Unassembled WGS sequence"/>
</dbReference>
<gene>
    <name evidence="1" type="ORF">ACFFH7_31135</name>
</gene>
<comment type="caution">
    <text evidence="1">The sequence shown here is derived from an EMBL/GenBank/DDBJ whole genome shotgun (WGS) entry which is preliminary data.</text>
</comment>
<protein>
    <submittedName>
        <fullName evidence="1">Uncharacterized protein</fullName>
    </submittedName>
</protein>
<evidence type="ECO:0000313" key="2">
    <source>
        <dbReference type="Proteomes" id="UP001589810"/>
    </source>
</evidence>
<proteinExistence type="predicted"/>
<sequence>MSTESSHPTTVRRIDSPAARTLADLVGVFDDLQTVLRCCERLVAELVDEEADAVVIEGVWTTAVLSYARCFADDRLTDDDVSTLPLKGEVLEWHKLLRQLREHYASETLNPRARFEVGAAEAADGLVGGIAITSVDQAVLDDVTVRQTGALAYELTRLVDQRINDQQQRVLTAARALPPANLAALPFIDLVGPDQ</sequence>
<keyword evidence="2" id="KW-1185">Reference proteome</keyword>
<name>A0ABV6N0A9_9PSEU</name>
<dbReference type="RefSeq" id="WP_273943453.1">
    <property type="nucleotide sequence ID" value="NZ_CP097263.1"/>
</dbReference>